<dbReference type="SUPFAM" id="SSF50331">
    <property type="entry name" value="MOP-like"/>
    <property type="match status" value="1"/>
</dbReference>
<protein>
    <submittedName>
        <fullName evidence="9">Sugar ABC transporter ATP-binding protein</fullName>
    </submittedName>
</protein>
<dbReference type="CDD" id="cd03301">
    <property type="entry name" value="ABC_MalK_N"/>
    <property type="match status" value="1"/>
</dbReference>
<sequence length="369" mass="38548">MASVEISGLTKGFGGVTVLQPTDLVVEDGEFLVLVGPSGCGKSTLLRMIAGLEDPSGGHVAIDGRDVTHAPPSERGVAMVFQSYALYPQMTVAQNIAFPLKVAGVAKREIAERVAAVAAMLDLSDLLDRRPRALSGGQRQRVSIARAVVRRPRVLLLDEPLSNLDTALRARMRHEFARLHQQLGATMIYVTHDQLEAMTLANRIVVMSEGRVEQVGAPLDVYRRPASLAVAAAIGSPGMNLLPVTIAQAGEDGAAVRLAGGATVRTAAHVPADAVGGAATLGVRPEHLVAAAEGAFAGVVELFERLGPLSFAHLGAQGAIGTIVAQLPGDRAVTLGETLRFDVAAADTHLFAADGRAYPLMLPPSSPVR</sequence>
<dbReference type="PROSITE" id="PS00211">
    <property type="entry name" value="ABC_TRANSPORTER_1"/>
    <property type="match status" value="1"/>
</dbReference>
<dbReference type="GO" id="GO:0015423">
    <property type="term" value="F:ABC-type maltose transporter activity"/>
    <property type="evidence" value="ECO:0007669"/>
    <property type="project" value="TreeGrafter"/>
</dbReference>
<dbReference type="STRING" id="1549858.MC45_02520"/>
<dbReference type="InterPro" id="IPR017871">
    <property type="entry name" value="ABC_transporter-like_CS"/>
</dbReference>
<evidence type="ECO:0000256" key="1">
    <source>
        <dbReference type="ARBA" id="ARBA00005417"/>
    </source>
</evidence>
<dbReference type="GO" id="GO:0016887">
    <property type="term" value="F:ATP hydrolysis activity"/>
    <property type="evidence" value="ECO:0007669"/>
    <property type="project" value="InterPro"/>
</dbReference>
<evidence type="ECO:0000313" key="9">
    <source>
        <dbReference type="EMBL" id="AIT05460.1"/>
    </source>
</evidence>
<dbReference type="Gene3D" id="2.40.50.140">
    <property type="entry name" value="Nucleic acid-binding proteins"/>
    <property type="match status" value="1"/>
</dbReference>
<keyword evidence="3" id="KW-1003">Cell membrane</keyword>
<evidence type="ECO:0000313" key="10">
    <source>
        <dbReference type="Proteomes" id="UP000033200"/>
    </source>
</evidence>
<dbReference type="eggNOG" id="COG3842">
    <property type="taxonomic scope" value="Bacteria"/>
</dbReference>
<dbReference type="PANTHER" id="PTHR43875:SF3">
    <property type="entry name" value="MALTOSE_MALTODEXTRIN IMPORT ATP-BINDING PROTEIN MALK"/>
    <property type="match status" value="1"/>
</dbReference>
<keyword evidence="2" id="KW-0813">Transport</keyword>
<feature type="domain" description="ABC transporter" evidence="8">
    <location>
        <begin position="4"/>
        <end position="234"/>
    </location>
</feature>
<dbReference type="GO" id="GO:0055052">
    <property type="term" value="C:ATP-binding cassette (ABC) transporter complex, substrate-binding subunit-containing"/>
    <property type="evidence" value="ECO:0007669"/>
    <property type="project" value="TreeGrafter"/>
</dbReference>
<dbReference type="FunFam" id="3.40.50.300:FF:000042">
    <property type="entry name" value="Maltose/maltodextrin ABC transporter, ATP-binding protein"/>
    <property type="match status" value="1"/>
</dbReference>
<name>A0A097ED53_9SPHN</name>
<organism evidence="9 10">
    <name type="scientific">Sphingomonas taxi</name>
    <dbReference type="NCBI Taxonomy" id="1549858"/>
    <lineage>
        <taxon>Bacteria</taxon>
        <taxon>Pseudomonadati</taxon>
        <taxon>Pseudomonadota</taxon>
        <taxon>Alphaproteobacteria</taxon>
        <taxon>Sphingomonadales</taxon>
        <taxon>Sphingomonadaceae</taxon>
        <taxon>Sphingomonas</taxon>
    </lineage>
</organism>
<dbReference type="PANTHER" id="PTHR43875">
    <property type="entry name" value="MALTODEXTRIN IMPORT ATP-BINDING PROTEIN MSMX"/>
    <property type="match status" value="1"/>
</dbReference>
<dbReference type="GO" id="GO:0005524">
    <property type="term" value="F:ATP binding"/>
    <property type="evidence" value="ECO:0007669"/>
    <property type="project" value="UniProtKB-KW"/>
</dbReference>
<evidence type="ECO:0000256" key="7">
    <source>
        <dbReference type="ARBA" id="ARBA00023136"/>
    </source>
</evidence>
<evidence type="ECO:0000259" key="8">
    <source>
        <dbReference type="PROSITE" id="PS50893"/>
    </source>
</evidence>
<evidence type="ECO:0000256" key="3">
    <source>
        <dbReference type="ARBA" id="ARBA00022475"/>
    </source>
</evidence>
<dbReference type="InterPro" id="IPR027417">
    <property type="entry name" value="P-loop_NTPase"/>
</dbReference>
<gene>
    <name evidence="9" type="ORF">MC45_02520</name>
</gene>
<dbReference type="KEGG" id="stax:MC45_02520"/>
<dbReference type="HOGENOM" id="CLU_000604_1_1_5"/>
<evidence type="ECO:0000256" key="4">
    <source>
        <dbReference type="ARBA" id="ARBA00022519"/>
    </source>
</evidence>
<dbReference type="InterPro" id="IPR008995">
    <property type="entry name" value="Mo/tungstate-bd_C_term_dom"/>
</dbReference>
<dbReference type="Proteomes" id="UP000033200">
    <property type="component" value="Chromosome"/>
</dbReference>
<dbReference type="InterPro" id="IPR012340">
    <property type="entry name" value="NA-bd_OB-fold"/>
</dbReference>
<accession>A0A097ED53</accession>
<dbReference type="InterPro" id="IPR040582">
    <property type="entry name" value="OB_MalK-like"/>
</dbReference>
<evidence type="ECO:0000256" key="2">
    <source>
        <dbReference type="ARBA" id="ARBA00022448"/>
    </source>
</evidence>
<keyword evidence="5" id="KW-0547">Nucleotide-binding</keyword>
<evidence type="ECO:0000256" key="6">
    <source>
        <dbReference type="ARBA" id="ARBA00022840"/>
    </source>
</evidence>
<comment type="similarity">
    <text evidence="1">Belongs to the ABC transporter superfamily.</text>
</comment>
<keyword evidence="10" id="KW-1185">Reference proteome</keyword>
<dbReference type="Pfam" id="PF00005">
    <property type="entry name" value="ABC_tran"/>
    <property type="match status" value="1"/>
</dbReference>
<dbReference type="SUPFAM" id="SSF52540">
    <property type="entry name" value="P-loop containing nucleoside triphosphate hydrolases"/>
    <property type="match status" value="1"/>
</dbReference>
<dbReference type="InterPro" id="IPR003439">
    <property type="entry name" value="ABC_transporter-like_ATP-bd"/>
</dbReference>
<proteinExistence type="inferred from homology"/>
<dbReference type="Gene3D" id="3.40.50.300">
    <property type="entry name" value="P-loop containing nucleotide triphosphate hydrolases"/>
    <property type="match status" value="1"/>
</dbReference>
<dbReference type="PROSITE" id="PS50893">
    <property type="entry name" value="ABC_TRANSPORTER_2"/>
    <property type="match status" value="1"/>
</dbReference>
<dbReference type="GO" id="GO:1990060">
    <property type="term" value="C:maltose transport complex"/>
    <property type="evidence" value="ECO:0007669"/>
    <property type="project" value="TreeGrafter"/>
</dbReference>
<dbReference type="EMBL" id="CP009571">
    <property type="protein sequence ID" value="AIT05460.1"/>
    <property type="molecule type" value="Genomic_DNA"/>
</dbReference>
<keyword evidence="4" id="KW-0997">Cell inner membrane</keyword>
<dbReference type="SMART" id="SM00382">
    <property type="entry name" value="AAA"/>
    <property type="match status" value="1"/>
</dbReference>
<dbReference type="InterPro" id="IPR047641">
    <property type="entry name" value="ABC_transpr_MalK/UgpC-like"/>
</dbReference>
<dbReference type="RefSeq" id="WP_038659110.1">
    <property type="nucleotide sequence ID" value="NZ_CP009571.1"/>
</dbReference>
<evidence type="ECO:0000256" key="5">
    <source>
        <dbReference type="ARBA" id="ARBA00022741"/>
    </source>
</evidence>
<dbReference type="AlphaFoldDB" id="A0A097ED53"/>
<dbReference type="InterPro" id="IPR003593">
    <property type="entry name" value="AAA+_ATPase"/>
</dbReference>
<dbReference type="Pfam" id="PF17912">
    <property type="entry name" value="OB_MalK"/>
    <property type="match status" value="1"/>
</dbReference>
<dbReference type="InterPro" id="IPR015855">
    <property type="entry name" value="ABC_transpr_MalK-like"/>
</dbReference>
<reference evidence="9 10" key="1">
    <citation type="submission" date="2014-09" db="EMBL/GenBank/DDBJ databases">
        <title>Using Illumina technology Improving SMRT sequencing Genome Assembly by RASTools.</title>
        <authorList>
            <person name="Zhou Y."/>
            <person name="Ma T."/>
            <person name="Liu T."/>
        </authorList>
    </citation>
    <scope>NUCLEOTIDE SEQUENCE [LARGE SCALE GENOMIC DNA]</scope>
    <source>
        <strain evidence="9 10">ATCC 55669</strain>
    </source>
</reference>
<keyword evidence="6 9" id="KW-0067">ATP-binding</keyword>
<keyword evidence="7" id="KW-0472">Membrane</keyword>
<dbReference type="Gene3D" id="2.40.50.100">
    <property type="match status" value="1"/>
</dbReference>